<proteinExistence type="predicted"/>
<organism evidence="1 2">
    <name type="scientific">Mannheimia varigena USDA-ARS-USMARC-1296</name>
    <dbReference type="NCBI Taxonomy" id="1433287"/>
    <lineage>
        <taxon>Bacteria</taxon>
        <taxon>Pseudomonadati</taxon>
        <taxon>Pseudomonadota</taxon>
        <taxon>Gammaproteobacteria</taxon>
        <taxon>Pasteurellales</taxon>
        <taxon>Pasteurellaceae</taxon>
        <taxon>Mannheimia</taxon>
    </lineage>
</organism>
<evidence type="ECO:0000313" key="1">
    <source>
        <dbReference type="EMBL" id="AHG75882.1"/>
    </source>
</evidence>
<dbReference type="EMBL" id="CP006943">
    <property type="protein sequence ID" value="AHG75882.1"/>
    <property type="molecule type" value="Genomic_DNA"/>
</dbReference>
<protein>
    <submittedName>
        <fullName evidence="1">Uncharacterized protein</fullName>
    </submittedName>
</protein>
<dbReference type="STRING" id="1433287.X808_13600"/>
<dbReference type="PATRIC" id="fig|1433287.3.peg.1362"/>
<dbReference type="Proteomes" id="UP000066995">
    <property type="component" value="Chromosome"/>
</dbReference>
<sequence>MILLSRLNRLGVFELVGKFTLSEANVNLSLSQFKLSEEKR</sequence>
<evidence type="ECO:0000313" key="2">
    <source>
        <dbReference type="Proteomes" id="UP000066995"/>
    </source>
</evidence>
<reference evidence="1 2" key="1">
    <citation type="submission" date="2013-12" db="EMBL/GenBank/DDBJ databases">
        <title>Annotation of the Mannheimia varigena USDA-ARS-USMARC-1296 complete genome.</title>
        <authorList>
            <person name="Harhay G.P."/>
            <person name="Clawson M.L."/>
            <person name="Murray R.W."/>
            <person name="Lubbers B.V."/>
            <person name="Heaton M.P."/>
            <person name="Chitko-Mckown C.G."/>
            <person name="Harhay D.M."/>
            <person name="Smith T.P.L."/>
        </authorList>
    </citation>
    <scope>NUCLEOTIDE SEQUENCE [LARGE SCALE GENOMIC DNA]</scope>
    <source>
        <strain evidence="1 2">USDA-ARS-USMARC-1296</strain>
    </source>
</reference>
<dbReference type="KEGG" id="mvi:X808_13600"/>
<gene>
    <name evidence="1" type="ORF">X808_13600</name>
</gene>
<dbReference type="HOGENOM" id="CLU_3292110_0_0_6"/>
<name>W0QC63_9PAST</name>
<accession>W0QC63</accession>
<keyword evidence="2" id="KW-1185">Reference proteome</keyword>
<dbReference type="AlphaFoldDB" id="W0QC63"/>